<dbReference type="Proteomes" id="UP000604243">
    <property type="component" value="Unassembled WGS sequence"/>
</dbReference>
<dbReference type="RefSeq" id="WP_189516087.1">
    <property type="nucleotide sequence ID" value="NZ_BMZM01000002.1"/>
</dbReference>
<dbReference type="EMBL" id="BMZM01000002">
    <property type="protein sequence ID" value="GHC21538.1"/>
    <property type="molecule type" value="Genomic_DNA"/>
</dbReference>
<keyword evidence="3" id="KW-1133">Transmembrane helix</keyword>
<proteinExistence type="predicted"/>
<dbReference type="CDD" id="cd01949">
    <property type="entry name" value="GGDEF"/>
    <property type="match status" value="1"/>
</dbReference>
<feature type="transmembrane region" description="Helical" evidence="3">
    <location>
        <begin position="179"/>
        <end position="200"/>
    </location>
</feature>
<sequence>MQENTTELDRALETEGWLGRITIPPEQRNAFAARTLALRRQLLLISVLVGLGFYTAFAAGDWFAVPDRVWLALTLRFAVILPCGLALLYWLRHARCRLIVQQYVTCAFHLLAVTLLAVLIALSDSVNALGFVFANYAVLMAMVISMALPWRLVVILAGIVVAIQALAIALGPLQLSVLQLHNIMIAIVIVGPSLCANWLIENERRRHFVLIEREENRKRQLAEQRDMLSRLAALDPLTELANRRGFHAGLESDLERYSPDNVMAIAMIDIDYFKPYNDHYGHAAGDRALRRVAQALAEAARPKGRAGRLGGEEFAIAVPGITAEEVVLYAERLRISVQRLAMAHHYSTAASVVTVSIGVALGRIPAGNTAALFEVADAALYQAKAAGRNRVVIHDLIQPVADASWRCFSAGAP</sequence>
<dbReference type="InterPro" id="IPR050469">
    <property type="entry name" value="Diguanylate_Cyclase"/>
</dbReference>
<accession>A0ABQ3FFK5</accession>
<protein>
    <recommendedName>
        <fullName evidence="1">diguanylate cyclase</fullName>
        <ecNumber evidence="1">2.7.7.65</ecNumber>
    </recommendedName>
</protein>
<evidence type="ECO:0000313" key="6">
    <source>
        <dbReference type="Proteomes" id="UP000604243"/>
    </source>
</evidence>
<dbReference type="SMART" id="SM00267">
    <property type="entry name" value="GGDEF"/>
    <property type="match status" value="1"/>
</dbReference>
<evidence type="ECO:0000256" key="1">
    <source>
        <dbReference type="ARBA" id="ARBA00012528"/>
    </source>
</evidence>
<evidence type="ECO:0000259" key="4">
    <source>
        <dbReference type="PROSITE" id="PS50887"/>
    </source>
</evidence>
<dbReference type="Pfam" id="PF00990">
    <property type="entry name" value="GGDEF"/>
    <property type="match status" value="1"/>
</dbReference>
<reference evidence="6" key="1">
    <citation type="journal article" date="2019" name="Int. J. Syst. Evol. Microbiol.">
        <title>The Global Catalogue of Microorganisms (GCM) 10K type strain sequencing project: providing services to taxonomists for standard genome sequencing and annotation.</title>
        <authorList>
            <consortium name="The Broad Institute Genomics Platform"/>
            <consortium name="The Broad Institute Genome Sequencing Center for Infectious Disease"/>
            <person name="Wu L."/>
            <person name="Ma J."/>
        </authorList>
    </citation>
    <scope>NUCLEOTIDE SEQUENCE [LARGE SCALE GENOMIC DNA]</scope>
    <source>
        <strain evidence="6">KCTC 42082</strain>
    </source>
</reference>
<dbReference type="Gene3D" id="3.30.70.270">
    <property type="match status" value="1"/>
</dbReference>
<feature type="transmembrane region" description="Helical" evidence="3">
    <location>
        <begin position="128"/>
        <end position="145"/>
    </location>
</feature>
<evidence type="ECO:0000256" key="2">
    <source>
        <dbReference type="ARBA" id="ARBA00034247"/>
    </source>
</evidence>
<dbReference type="PANTHER" id="PTHR45138">
    <property type="entry name" value="REGULATORY COMPONENTS OF SENSORY TRANSDUCTION SYSTEM"/>
    <property type="match status" value="1"/>
</dbReference>
<keyword evidence="3" id="KW-0472">Membrane</keyword>
<evidence type="ECO:0000313" key="5">
    <source>
        <dbReference type="EMBL" id="GHC21538.1"/>
    </source>
</evidence>
<dbReference type="PROSITE" id="PS50887">
    <property type="entry name" value="GGDEF"/>
    <property type="match status" value="1"/>
</dbReference>
<dbReference type="NCBIfam" id="TIGR00254">
    <property type="entry name" value="GGDEF"/>
    <property type="match status" value="1"/>
</dbReference>
<evidence type="ECO:0000256" key="3">
    <source>
        <dbReference type="SAM" id="Phobius"/>
    </source>
</evidence>
<feature type="transmembrane region" description="Helical" evidence="3">
    <location>
        <begin position="42"/>
        <end position="63"/>
    </location>
</feature>
<keyword evidence="3" id="KW-0812">Transmembrane</keyword>
<gene>
    <name evidence="5" type="ORF">GCM10010082_11570</name>
</gene>
<dbReference type="InterPro" id="IPR000160">
    <property type="entry name" value="GGDEF_dom"/>
</dbReference>
<dbReference type="PANTHER" id="PTHR45138:SF9">
    <property type="entry name" value="DIGUANYLATE CYCLASE DGCM-RELATED"/>
    <property type="match status" value="1"/>
</dbReference>
<dbReference type="EC" id="2.7.7.65" evidence="1"/>
<dbReference type="InterPro" id="IPR043128">
    <property type="entry name" value="Rev_trsase/Diguanyl_cyclase"/>
</dbReference>
<dbReference type="SUPFAM" id="SSF55073">
    <property type="entry name" value="Nucleotide cyclase"/>
    <property type="match status" value="1"/>
</dbReference>
<comment type="caution">
    <text evidence="5">The sequence shown here is derived from an EMBL/GenBank/DDBJ whole genome shotgun (WGS) entry which is preliminary data.</text>
</comment>
<dbReference type="InterPro" id="IPR029787">
    <property type="entry name" value="Nucleotide_cyclase"/>
</dbReference>
<feature type="transmembrane region" description="Helical" evidence="3">
    <location>
        <begin position="103"/>
        <end position="122"/>
    </location>
</feature>
<feature type="transmembrane region" description="Helical" evidence="3">
    <location>
        <begin position="69"/>
        <end position="91"/>
    </location>
</feature>
<feature type="domain" description="GGDEF" evidence="4">
    <location>
        <begin position="261"/>
        <end position="396"/>
    </location>
</feature>
<keyword evidence="6" id="KW-1185">Reference proteome</keyword>
<organism evidence="5 6">
    <name type="scientific">Kushneria pakistanensis</name>
    <dbReference type="NCBI Taxonomy" id="1508770"/>
    <lineage>
        <taxon>Bacteria</taxon>
        <taxon>Pseudomonadati</taxon>
        <taxon>Pseudomonadota</taxon>
        <taxon>Gammaproteobacteria</taxon>
        <taxon>Oceanospirillales</taxon>
        <taxon>Halomonadaceae</taxon>
        <taxon>Kushneria</taxon>
    </lineage>
</organism>
<feature type="transmembrane region" description="Helical" evidence="3">
    <location>
        <begin position="152"/>
        <end position="173"/>
    </location>
</feature>
<name>A0ABQ3FFK5_9GAMM</name>
<comment type="catalytic activity">
    <reaction evidence="2">
        <text>2 GTP = 3',3'-c-di-GMP + 2 diphosphate</text>
        <dbReference type="Rhea" id="RHEA:24898"/>
        <dbReference type="ChEBI" id="CHEBI:33019"/>
        <dbReference type="ChEBI" id="CHEBI:37565"/>
        <dbReference type="ChEBI" id="CHEBI:58805"/>
        <dbReference type="EC" id="2.7.7.65"/>
    </reaction>
</comment>